<feature type="region of interest" description="Disordered" evidence="1">
    <location>
        <begin position="153"/>
        <end position="185"/>
    </location>
</feature>
<keyword evidence="3" id="KW-1185">Reference proteome</keyword>
<accession>A0A2Z7A5G9</accession>
<evidence type="ECO:0000256" key="1">
    <source>
        <dbReference type="SAM" id="MobiDB-lite"/>
    </source>
</evidence>
<feature type="compositionally biased region" description="Polar residues" evidence="1">
    <location>
        <begin position="63"/>
        <end position="76"/>
    </location>
</feature>
<organism evidence="2 3">
    <name type="scientific">Dorcoceras hygrometricum</name>
    <dbReference type="NCBI Taxonomy" id="472368"/>
    <lineage>
        <taxon>Eukaryota</taxon>
        <taxon>Viridiplantae</taxon>
        <taxon>Streptophyta</taxon>
        <taxon>Embryophyta</taxon>
        <taxon>Tracheophyta</taxon>
        <taxon>Spermatophyta</taxon>
        <taxon>Magnoliopsida</taxon>
        <taxon>eudicotyledons</taxon>
        <taxon>Gunneridae</taxon>
        <taxon>Pentapetalae</taxon>
        <taxon>asterids</taxon>
        <taxon>lamiids</taxon>
        <taxon>Lamiales</taxon>
        <taxon>Gesneriaceae</taxon>
        <taxon>Didymocarpoideae</taxon>
        <taxon>Trichosporeae</taxon>
        <taxon>Loxocarpinae</taxon>
        <taxon>Dorcoceras</taxon>
    </lineage>
</organism>
<evidence type="ECO:0000313" key="3">
    <source>
        <dbReference type="Proteomes" id="UP000250235"/>
    </source>
</evidence>
<dbReference type="AlphaFoldDB" id="A0A2Z7A5G9"/>
<proteinExistence type="predicted"/>
<feature type="region of interest" description="Disordered" evidence="1">
    <location>
        <begin position="52"/>
        <end position="78"/>
    </location>
</feature>
<reference evidence="2 3" key="1">
    <citation type="journal article" date="2015" name="Proc. Natl. Acad. Sci. U.S.A.">
        <title>The resurrection genome of Boea hygrometrica: A blueprint for survival of dehydration.</title>
        <authorList>
            <person name="Xiao L."/>
            <person name="Yang G."/>
            <person name="Zhang L."/>
            <person name="Yang X."/>
            <person name="Zhao S."/>
            <person name="Ji Z."/>
            <person name="Zhou Q."/>
            <person name="Hu M."/>
            <person name="Wang Y."/>
            <person name="Chen M."/>
            <person name="Xu Y."/>
            <person name="Jin H."/>
            <person name="Xiao X."/>
            <person name="Hu G."/>
            <person name="Bao F."/>
            <person name="Hu Y."/>
            <person name="Wan P."/>
            <person name="Li L."/>
            <person name="Deng X."/>
            <person name="Kuang T."/>
            <person name="Xiang C."/>
            <person name="Zhu J.K."/>
            <person name="Oliver M.J."/>
            <person name="He Y."/>
        </authorList>
    </citation>
    <scope>NUCLEOTIDE SEQUENCE [LARGE SCALE GENOMIC DNA]</scope>
    <source>
        <strain evidence="3">cv. XS01</strain>
    </source>
</reference>
<sequence length="185" mass="20304">MNFFKASVIHDAYESVKYDDQTTGKLNHKGKNGIGYIKPENCKPSWLKNRLEKDKEKAVPKSSVPNQQRRGSTKTKSVWVKVQPTHDLNDQSTKQNLNRSHNISARTLVDVHTGKTVKITPIRSTIGDGFTSSACTRSLDEICADGFSSSRLAGNNFPAARGGGGGGAQRRRRRGLRRGAAATNH</sequence>
<evidence type="ECO:0000313" key="2">
    <source>
        <dbReference type="EMBL" id="KZV16784.1"/>
    </source>
</evidence>
<protein>
    <submittedName>
        <fullName evidence="2">Uncharacterized protein</fullName>
    </submittedName>
</protein>
<gene>
    <name evidence="2" type="ORF">F511_15420</name>
</gene>
<dbReference type="EMBL" id="KV018572">
    <property type="protein sequence ID" value="KZV16784.1"/>
    <property type="molecule type" value="Genomic_DNA"/>
</dbReference>
<dbReference type="Proteomes" id="UP000250235">
    <property type="component" value="Unassembled WGS sequence"/>
</dbReference>
<name>A0A2Z7A5G9_9LAMI</name>